<proteinExistence type="predicted"/>
<reference evidence="2" key="1">
    <citation type="submission" date="2015-10" db="EMBL/GenBank/DDBJ databases">
        <title>Niche specialization of a soil ammonia-oxidizing archaeon, Candidatus Nitrosocosmicus oleophilus.</title>
        <authorList>
            <person name="Jung M.-Y."/>
            <person name="Rhee S.-K."/>
        </authorList>
    </citation>
    <scope>NUCLEOTIDE SEQUENCE [LARGE SCALE GENOMIC DNA]</scope>
    <source>
        <strain evidence="2">MY3</strain>
    </source>
</reference>
<dbReference type="AlphaFoldDB" id="A0A654M739"/>
<gene>
    <name evidence="1" type="ORF">NMY3_01137</name>
</gene>
<evidence type="ECO:0000313" key="2">
    <source>
        <dbReference type="Proteomes" id="UP000058925"/>
    </source>
</evidence>
<protein>
    <submittedName>
        <fullName evidence="1">Uncharacterized protein</fullName>
    </submittedName>
</protein>
<name>A0A654M739_9ARCH</name>
<sequence>MQKLLILSVLLIGAFVGTLFGWTQLGSVQATFNRSGPVHLVVFNVLQHLVTISPLHPYHRQQT</sequence>
<dbReference type="KEGG" id="taa:NMY3_01137"/>
<dbReference type="EMBL" id="CP012850">
    <property type="protein sequence ID" value="ALI35342.1"/>
    <property type="molecule type" value="Genomic_DNA"/>
</dbReference>
<organism evidence="1 2">
    <name type="scientific">Candidatus Nitrosocosmicus oleophilus</name>
    <dbReference type="NCBI Taxonomy" id="1353260"/>
    <lineage>
        <taxon>Archaea</taxon>
        <taxon>Nitrososphaerota</taxon>
        <taxon>Nitrososphaeria</taxon>
        <taxon>Nitrososphaerales</taxon>
        <taxon>Nitrososphaeraceae</taxon>
        <taxon>Candidatus Nitrosocosmicus</taxon>
    </lineage>
</organism>
<keyword evidence="2" id="KW-1185">Reference proteome</keyword>
<dbReference type="Proteomes" id="UP000058925">
    <property type="component" value="Chromosome"/>
</dbReference>
<accession>A0A654M739</accession>
<evidence type="ECO:0000313" key="1">
    <source>
        <dbReference type="EMBL" id="ALI35342.1"/>
    </source>
</evidence>